<proteinExistence type="inferred from homology"/>
<evidence type="ECO:0000256" key="3">
    <source>
        <dbReference type="ARBA" id="ARBA00022723"/>
    </source>
</evidence>
<comment type="similarity">
    <text evidence="1 7">Belongs to the endoribonuclease YbeY family.</text>
</comment>
<accession>A0A1H8MMM1</accession>
<keyword evidence="6 7" id="KW-0862">Zinc</keyword>
<dbReference type="Pfam" id="PF02130">
    <property type="entry name" value="YbeY"/>
    <property type="match status" value="1"/>
</dbReference>
<dbReference type="PROSITE" id="PS01306">
    <property type="entry name" value="UPF0054"/>
    <property type="match status" value="1"/>
</dbReference>
<comment type="cofactor">
    <cofactor evidence="7">
        <name>Zn(2+)</name>
        <dbReference type="ChEBI" id="CHEBI:29105"/>
    </cofactor>
    <text evidence="7">Binds 1 zinc ion.</text>
</comment>
<dbReference type="GO" id="GO:0004521">
    <property type="term" value="F:RNA endonuclease activity"/>
    <property type="evidence" value="ECO:0007669"/>
    <property type="project" value="UniProtKB-UniRule"/>
</dbReference>
<keyword evidence="2 7" id="KW-0540">Nuclease</keyword>
<dbReference type="SUPFAM" id="SSF55486">
    <property type="entry name" value="Metalloproteases ('zincins'), catalytic domain"/>
    <property type="match status" value="1"/>
</dbReference>
<dbReference type="AlphaFoldDB" id="A0A1H8MMM1"/>
<reference evidence="10" key="1">
    <citation type="submission" date="2016-10" db="EMBL/GenBank/DDBJ databases">
        <authorList>
            <person name="Varghese N."/>
            <person name="Submissions S."/>
        </authorList>
    </citation>
    <scope>NUCLEOTIDE SEQUENCE [LARGE SCALE GENOMIC DNA]</scope>
    <source>
        <strain evidence="10">DSM 123</strain>
    </source>
</reference>
<keyword evidence="10" id="KW-1185">Reference proteome</keyword>
<keyword evidence="7" id="KW-0698">rRNA processing</keyword>
<name>A0A1H8MMM1_9BRAD</name>
<protein>
    <recommendedName>
        <fullName evidence="7">Endoribonuclease YbeY</fullName>
        <ecNumber evidence="7">3.1.-.-</ecNumber>
    </recommendedName>
</protein>
<dbReference type="NCBIfam" id="TIGR00043">
    <property type="entry name" value="rRNA maturation RNase YbeY"/>
    <property type="match status" value="1"/>
</dbReference>
<dbReference type="InterPro" id="IPR002036">
    <property type="entry name" value="YbeY"/>
</dbReference>
<feature type="binding site" evidence="7">
    <location>
        <position position="152"/>
    </location>
    <ligand>
        <name>Zn(2+)</name>
        <dbReference type="ChEBI" id="CHEBI:29105"/>
        <note>catalytic</note>
    </ligand>
</feature>
<dbReference type="GO" id="GO:0005737">
    <property type="term" value="C:cytoplasm"/>
    <property type="evidence" value="ECO:0007669"/>
    <property type="project" value="UniProtKB-SubCell"/>
</dbReference>
<evidence type="ECO:0000256" key="2">
    <source>
        <dbReference type="ARBA" id="ARBA00022722"/>
    </source>
</evidence>
<gene>
    <name evidence="7" type="primary">ybeY</name>
    <name evidence="9" type="ORF">SAMN05444123_101601</name>
</gene>
<keyword evidence="3 7" id="KW-0479">Metal-binding</keyword>
<dbReference type="GO" id="GO:0008270">
    <property type="term" value="F:zinc ion binding"/>
    <property type="evidence" value="ECO:0007669"/>
    <property type="project" value="UniProtKB-UniRule"/>
</dbReference>
<evidence type="ECO:0000256" key="6">
    <source>
        <dbReference type="ARBA" id="ARBA00022833"/>
    </source>
</evidence>
<dbReference type="EC" id="3.1.-.-" evidence="7"/>
<dbReference type="GO" id="GO:0006364">
    <property type="term" value="P:rRNA processing"/>
    <property type="evidence" value="ECO:0007669"/>
    <property type="project" value="UniProtKB-UniRule"/>
</dbReference>
<comment type="subcellular location">
    <subcellularLocation>
        <location evidence="7">Cytoplasm</location>
    </subcellularLocation>
</comment>
<organism evidence="9 10">
    <name type="scientific">Rhodopseudomonas pseudopalustris</name>
    <dbReference type="NCBI Taxonomy" id="1513892"/>
    <lineage>
        <taxon>Bacteria</taxon>
        <taxon>Pseudomonadati</taxon>
        <taxon>Pseudomonadota</taxon>
        <taxon>Alphaproteobacteria</taxon>
        <taxon>Hyphomicrobiales</taxon>
        <taxon>Nitrobacteraceae</taxon>
        <taxon>Rhodopseudomonas</taxon>
    </lineage>
</organism>
<dbReference type="GO" id="GO:0004222">
    <property type="term" value="F:metalloendopeptidase activity"/>
    <property type="evidence" value="ECO:0007669"/>
    <property type="project" value="InterPro"/>
</dbReference>
<sequence length="195" mass="20585">MPQSNAGGRSDCIGAARDSSFEPMSSSAIPATEVVIAADCWQAEASAESVVLRAIEAAATMIDADTGDAELAVMLTDDDGVRALNASYRGIDKPTNVLSFPAPQPDYQDACQDSGGAPQMLGDIAIAYQTVRREADDEGKPFADHLSHLAVHGFLHLVGYDHETDAEAETMESTERSILAGLGIPDPYADQDRVS</sequence>
<feature type="binding site" evidence="7">
    <location>
        <position position="162"/>
    </location>
    <ligand>
        <name>Zn(2+)</name>
        <dbReference type="ChEBI" id="CHEBI:29105"/>
        <note>catalytic</note>
    </ligand>
</feature>
<dbReference type="InterPro" id="IPR023091">
    <property type="entry name" value="MetalPrtase_cat_dom_sf_prd"/>
</dbReference>
<evidence type="ECO:0000256" key="4">
    <source>
        <dbReference type="ARBA" id="ARBA00022759"/>
    </source>
</evidence>
<feature type="region of interest" description="Disordered" evidence="8">
    <location>
        <begin position="1"/>
        <end position="24"/>
    </location>
</feature>
<dbReference type="Proteomes" id="UP000199615">
    <property type="component" value="Unassembled WGS sequence"/>
</dbReference>
<evidence type="ECO:0000313" key="9">
    <source>
        <dbReference type="EMBL" id="SEO18559.1"/>
    </source>
</evidence>
<comment type="function">
    <text evidence="7">Single strand-specific metallo-endoribonuclease involved in late-stage 70S ribosome quality control and in maturation of the 3' terminus of the 16S rRNA.</text>
</comment>
<dbReference type="EMBL" id="FODT01000001">
    <property type="protein sequence ID" value="SEO18559.1"/>
    <property type="molecule type" value="Genomic_DNA"/>
</dbReference>
<dbReference type="PANTHER" id="PTHR46986:SF1">
    <property type="entry name" value="ENDORIBONUCLEASE YBEY, CHLOROPLASTIC"/>
    <property type="match status" value="1"/>
</dbReference>
<dbReference type="PANTHER" id="PTHR46986">
    <property type="entry name" value="ENDORIBONUCLEASE YBEY, CHLOROPLASTIC"/>
    <property type="match status" value="1"/>
</dbReference>
<dbReference type="InterPro" id="IPR020549">
    <property type="entry name" value="YbeY_CS"/>
</dbReference>
<keyword evidence="5 7" id="KW-0378">Hydrolase</keyword>
<evidence type="ECO:0000256" key="8">
    <source>
        <dbReference type="SAM" id="MobiDB-lite"/>
    </source>
</evidence>
<evidence type="ECO:0000256" key="7">
    <source>
        <dbReference type="HAMAP-Rule" id="MF_00009"/>
    </source>
</evidence>
<evidence type="ECO:0000256" key="5">
    <source>
        <dbReference type="ARBA" id="ARBA00022801"/>
    </source>
</evidence>
<dbReference type="Gene3D" id="3.40.390.30">
    <property type="entry name" value="Metalloproteases ('zincins'), catalytic domain"/>
    <property type="match status" value="1"/>
</dbReference>
<evidence type="ECO:0000256" key="1">
    <source>
        <dbReference type="ARBA" id="ARBA00010875"/>
    </source>
</evidence>
<keyword evidence="7" id="KW-0963">Cytoplasm</keyword>
<dbReference type="HAMAP" id="MF_00009">
    <property type="entry name" value="Endoribonucl_YbeY"/>
    <property type="match status" value="1"/>
</dbReference>
<keyword evidence="4 7" id="KW-0255">Endonuclease</keyword>
<keyword evidence="7" id="KW-0690">Ribosome biogenesis</keyword>
<feature type="binding site" evidence="7">
    <location>
        <position position="156"/>
    </location>
    <ligand>
        <name>Zn(2+)</name>
        <dbReference type="ChEBI" id="CHEBI:29105"/>
        <note>catalytic</note>
    </ligand>
</feature>
<evidence type="ECO:0000313" key="10">
    <source>
        <dbReference type="Proteomes" id="UP000199615"/>
    </source>
</evidence>